<comment type="caution">
    <text evidence="5">The sequence shown here is derived from an EMBL/GenBank/DDBJ whole genome shotgun (WGS) entry which is preliminary data.</text>
</comment>
<dbReference type="InterPro" id="IPR011990">
    <property type="entry name" value="TPR-like_helical_dom_sf"/>
</dbReference>
<organism evidence="5 6">
    <name type="scientific">Eucalyptus globulus</name>
    <name type="common">Tasmanian blue gum</name>
    <dbReference type="NCBI Taxonomy" id="34317"/>
    <lineage>
        <taxon>Eukaryota</taxon>
        <taxon>Viridiplantae</taxon>
        <taxon>Streptophyta</taxon>
        <taxon>Embryophyta</taxon>
        <taxon>Tracheophyta</taxon>
        <taxon>Spermatophyta</taxon>
        <taxon>Magnoliopsida</taxon>
        <taxon>eudicotyledons</taxon>
        <taxon>Gunneridae</taxon>
        <taxon>Pentapetalae</taxon>
        <taxon>rosids</taxon>
        <taxon>malvids</taxon>
        <taxon>Myrtales</taxon>
        <taxon>Myrtaceae</taxon>
        <taxon>Myrtoideae</taxon>
        <taxon>Eucalypteae</taxon>
        <taxon>Eucalyptus</taxon>
    </lineage>
</organism>
<sequence>MTFLRRIARNPRSAAAAAARPRASSNPNPTPTAIRDAPTSAYYDDLINAAGRRGDFAAVRDLLGKRVRDGCFNTGDTFRFLTQTETSLSALDDLLRALSRVDRGFPRKSAFDALIARLCRLGRPADALRAVEAMASDGGGVRLNAVTFHPILNLLARRGDFEAAARVAGAMRDRGVPLDLTAHNYFLTAHCYRGDVAEAARAMEEIEREGLGADTRTYDALVLGACRAGKVGAAVGLLRRMAEEGVPPLYSTHVHAVKAMLRRGWSAQAAELVRAYGGRDRALDRENYGVLASELVRMGKAEEARTVVQEMAEKGLIMGEKLREFYRSSSSSSSNDVGI</sequence>
<dbReference type="NCBIfam" id="TIGR00756">
    <property type="entry name" value="PPR"/>
    <property type="match status" value="2"/>
</dbReference>
<dbReference type="Gene3D" id="1.25.40.10">
    <property type="entry name" value="Tetratricopeptide repeat domain"/>
    <property type="match status" value="1"/>
</dbReference>
<gene>
    <name evidence="5" type="ORF">ACJRO7_003152</name>
</gene>
<feature type="region of interest" description="Disordered" evidence="4">
    <location>
        <begin position="9"/>
        <end position="36"/>
    </location>
</feature>
<dbReference type="AlphaFoldDB" id="A0ABD3IUU4"/>
<protein>
    <submittedName>
        <fullName evidence="5">Uncharacterized protein</fullName>
    </submittedName>
</protein>
<feature type="repeat" description="PPR" evidence="3">
    <location>
        <begin position="214"/>
        <end position="248"/>
    </location>
</feature>
<feature type="repeat" description="PPR" evidence="3">
    <location>
        <begin position="144"/>
        <end position="178"/>
    </location>
</feature>
<dbReference type="PROSITE" id="PS51375">
    <property type="entry name" value="PPR"/>
    <property type="match status" value="3"/>
</dbReference>
<dbReference type="Pfam" id="PF12854">
    <property type="entry name" value="PPR_1"/>
    <property type="match status" value="1"/>
</dbReference>
<reference evidence="5 6" key="1">
    <citation type="submission" date="2024-11" db="EMBL/GenBank/DDBJ databases">
        <title>Chromosome-level genome assembly of Eucalyptus globulus Labill. provides insights into its genome evolution.</title>
        <authorList>
            <person name="Li X."/>
        </authorList>
    </citation>
    <scope>NUCLEOTIDE SEQUENCE [LARGE SCALE GENOMIC DNA]</scope>
    <source>
        <strain evidence="5">CL2024</strain>
        <tissue evidence="5">Fresh tender leaves</tissue>
    </source>
</reference>
<proteinExistence type="inferred from homology"/>
<dbReference type="PANTHER" id="PTHR47939">
    <property type="entry name" value="MEMBRANE-ASSOCIATED SALT-INDUCIBLE PROTEIN-LIKE"/>
    <property type="match status" value="1"/>
</dbReference>
<evidence type="ECO:0000256" key="4">
    <source>
        <dbReference type="SAM" id="MobiDB-lite"/>
    </source>
</evidence>
<keyword evidence="2" id="KW-0677">Repeat</keyword>
<comment type="similarity">
    <text evidence="1">Belongs to the PPR family. P subfamily.</text>
</comment>
<evidence type="ECO:0000313" key="6">
    <source>
        <dbReference type="Proteomes" id="UP001634007"/>
    </source>
</evidence>
<evidence type="ECO:0000313" key="5">
    <source>
        <dbReference type="EMBL" id="KAL3717969.1"/>
    </source>
</evidence>
<evidence type="ECO:0000256" key="1">
    <source>
        <dbReference type="ARBA" id="ARBA00007626"/>
    </source>
</evidence>
<dbReference type="PANTHER" id="PTHR47939:SF13">
    <property type="entry name" value="OS03G0201400 PROTEIN"/>
    <property type="match status" value="1"/>
</dbReference>
<feature type="compositionally biased region" description="Low complexity" evidence="4">
    <location>
        <begin position="10"/>
        <end position="27"/>
    </location>
</feature>
<evidence type="ECO:0000256" key="3">
    <source>
        <dbReference type="PROSITE-ProRule" id="PRU00708"/>
    </source>
</evidence>
<dbReference type="EMBL" id="JBJKBG010000010">
    <property type="protein sequence ID" value="KAL3717969.1"/>
    <property type="molecule type" value="Genomic_DNA"/>
</dbReference>
<dbReference type="Pfam" id="PF01535">
    <property type="entry name" value="PPR"/>
    <property type="match status" value="1"/>
</dbReference>
<name>A0ABD3IUU4_EUCGL</name>
<keyword evidence="6" id="KW-1185">Reference proteome</keyword>
<evidence type="ECO:0000256" key="2">
    <source>
        <dbReference type="ARBA" id="ARBA00022737"/>
    </source>
</evidence>
<dbReference type="InterPro" id="IPR002885">
    <property type="entry name" value="PPR_rpt"/>
</dbReference>
<dbReference type="Proteomes" id="UP001634007">
    <property type="component" value="Unassembled WGS sequence"/>
</dbReference>
<dbReference type="InterPro" id="IPR050667">
    <property type="entry name" value="PPR-containing_protein"/>
</dbReference>
<accession>A0ABD3IUU4</accession>
<feature type="repeat" description="PPR" evidence="3">
    <location>
        <begin position="284"/>
        <end position="318"/>
    </location>
</feature>